<dbReference type="SMART" id="SM00382">
    <property type="entry name" value="AAA"/>
    <property type="match status" value="1"/>
</dbReference>
<evidence type="ECO:0000256" key="5">
    <source>
        <dbReference type="ARBA" id="ARBA00022989"/>
    </source>
</evidence>
<dbReference type="PANTHER" id="PTHR24221">
    <property type="entry name" value="ATP-BINDING CASSETTE SUB-FAMILY B"/>
    <property type="match status" value="1"/>
</dbReference>
<reference evidence="12" key="1">
    <citation type="journal article" date="2019" name="Int. J. Syst. Evol. Microbiol.">
        <title>The Global Catalogue of Microorganisms (GCM) 10K type strain sequencing project: providing services to taxonomists for standard genome sequencing and annotation.</title>
        <authorList>
            <consortium name="The Broad Institute Genomics Platform"/>
            <consortium name="The Broad Institute Genome Sequencing Center for Infectious Disease"/>
            <person name="Wu L."/>
            <person name="Ma J."/>
        </authorList>
    </citation>
    <scope>NUCLEOTIDE SEQUENCE [LARGE SCALE GENOMIC DNA]</scope>
    <source>
        <strain evidence="12">PCU 266</strain>
    </source>
</reference>
<feature type="domain" description="ABC transmembrane type-1" evidence="10">
    <location>
        <begin position="55"/>
        <end position="344"/>
    </location>
</feature>
<dbReference type="PROSITE" id="PS00211">
    <property type="entry name" value="ABC_TRANSPORTER_1"/>
    <property type="match status" value="1"/>
</dbReference>
<evidence type="ECO:0000256" key="6">
    <source>
        <dbReference type="ARBA" id="ARBA00023136"/>
    </source>
</evidence>
<feature type="region of interest" description="Disordered" evidence="7">
    <location>
        <begin position="1"/>
        <end position="34"/>
    </location>
</feature>
<dbReference type="Proteomes" id="UP001596160">
    <property type="component" value="Unassembled WGS sequence"/>
</dbReference>
<feature type="compositionally biased region" description="Low complexity" evidence="7">
    <location>
        <begin position="1"/>
        <end position="12"/>
    </location>
</feature>
<name>A0ABW0AFI7_9ACTN</name>
<evidence type="ECO:0000256" key="1">
    <source>
        <dbReference type="ARBA" id="ARBA00004651"/>
    </source>
</evidence>
<dbReference type="SUPFAM" id="SSF52540">
    <property type="entry name" value="P-loop containing nucleoside triphosphate hydrolases"/>
    <property type="match status" value="1"/>
</dbReference>
<dbReference type="PANTHER" id="PTHR24221:SF654">
    <property type="entry name" value="ATP-BINDING CASSETTE SUB-FAMILY B MEMBER 6"/>
    <property type="match status" value="1"/>
</dbReference>
<protein>
    <submittedName>
        <fullName evidence="11">ABC transporter ATP-binding protein</fullName>
    </submittedName>
</protein>
<feature type="compositionally biased region" description="Basic and acidic residues" evidence="7">
    <location>
        <begin position="631"/>
        <end position="654"/>
    </location>
</feature>
<keyword evidence="3" id="KW-0547">Nucleotide-binding</keyword>
<keyword evidence="4 11" id="KW-0067">ATP-binding</keyword>
<evidence type="ECO:0000259" key="9">
    <source>
        <dbReference type="PROSITE" id="PS50893"/>
    </source>
</evidence>
<dbReference type="InterPro" id="IPR036640">
    <property type="entry name" value="ABC1_TM_sf"/>
</dbReference>
<evidence type="ECO:0000256" key="8">
    <source>
        <dbReference type="SAM" id="Phobius"/>
    </source>
</evidence>
<dbReference type="SUPFAM" id="SSF90123">
    <property type="entry name" value="ABC transporter transmembrane region"/>
    <property type="match status" value="1"/>
</dbReference>
<organism evidence="11 12">
    <name type="scientific">Streptomyces amakusaensis</name>
    <dbReference type="NCBI Taxonomy" id="67271"/>
    <lineage>
        <taxon>Bacteria</taxon>
        <taxon>Bacillati</taxon>
        <taxon>Actinomycetota</taxon>
        <taxon>Actinomycetes</taxon>
        <taxon>Kitasatosporales</taxon>
        <taxon>Streptomycetaceae</taxon>
        <taxon>Streptomyces</taxon>
    </lineage>
</organism>
<comment type="caution">
    <text evidence="11">The sequence shown here is derived from an EMBL/GenBank/DDBJ whole genome shotgun (WGS) entry which is preliminary data.</text>
</comment>
<keyword evidence="12" id="KW-1185">Reference proteome</keyword>
<evidence type="ECO:0000256" key="4">
    <source>
        <dbReference type="ARBA" id="ARBA00022840"/>
    </source>
</evidence>
<keyword evidence="6 8" id="KW-0472">Membrane</keyword>
<feature type="domain" description="ABC transporter" evidence="9">
    <location>
        <begin position="377"/>
        <end position="609"/>
    </location>
</feature>
<evidence type="ECO:0000259" key="10">
    <source>
        <dbReference type="PROSITE" id="PS50929"/>
    </source>
</evidence>
<feature type="transmembrane region" description="Helical" evidence="8">
    <location>
        <begin position="57"/>
        <end position="82"/>
    </location>
</feature>
<evidence type="ECO:0000256" key="7">
    <source>
        <dbReference type="SAM" id="MobiDB-lite"/>
    </source>
</evidence>
<keyword evidence="2 8" id="KW-0812">Transmembrane</keyword>
<dbReference type="InterPro" id="IPR039421">
    <property type="entry name" value="Type_1_exporter"/>
</dbReference>
<feature type="transmembrane region" description="Helical" evidence="8">
    <location>
        <begin position="94"/>
        <end position="123"/>
    </location>
</feature>
<comment type="subcellular location">
    <subcellularLocation>
        <location evidence="1">Cell membrane</location>
        <topology evidence="1">Multi-pass membrane protein</topology>
    </subcellularLocation>
</comment>
<dbReference type="Gene3D" id="1.20.1560.10">
    <property type="entry name" value="ABC transporter type 1, transmembrane domain"/>
    <property type="match status" value="1"/>
</dbReference>
<dbReference type="EMBL" id="JBHSKP010000005">
    <property type="protein sequence ID" value="MFC5152257.1"/>
    <property type="molecule type" value="Genomic_DNA"/>
</dbReference>
<feature type="transmembrane region" description="Helical" evidence="8">
    <location>
        <begin position="318"/>
        <end position="343"/>
    </location>
</feature>
<dbReference type="GO" id="GO:0005524">
    <property type="term" value="F:ATP binding"/>
    <property type="evidence" value="ECO:0007669"/>
    <property type="project" value="UniProtKB-KW"/>
</dbReference>
<feature type="transmembrane region" description="Helical" evidence="8">
    <location>
        <begin position="197"/>
        <end position="216"/>
    </location>
</feature>
<evidence type="ECO:0000256" key="2">
    <source>
        <dbReference type="ARBA" id="ARBA00022692"/>
    </source>
</evidence>
<dbReference type="InterPro" id="IPR017871">
    <property type="entry name" value="ABC_transporter-like_CS"/>
</dbReference>
<dbReference type="PROSITE" id="PS50929">
    <property type="entry name" value="ABC_TM1F"/>
    <property type="match status" value="1"/>
</dbReference>
<dbReference type="InterPro" id="IPR027417">
    <property type="entry name" value="P-loop_NTPase"/>
</dbReference>
<gene>
    <name evidence="11" type="ORF">ACFPRH_10985</name>
</gene>
<dbReference type="InterPro" id="IPR003439">
    <property type="entry name" value="ABC_transporter-like_ATP-bd"/>
</dbReference>
<feature type="compositionally biased region" description="Low complexity" evidence="7">
    <location>
        <begin position="612"/>
        <end position="626"/>
    </location>
</feature>
<dbReference type="InterPro" id="IPR003593">
    <property type="entry name" value="AAA+_ATPase"/>
</dbReference>
<evidence type="ECO:0000256" key="3">
    <source>
        <dbReference type="ARBA" id="ARBA00022741"/>
    </source>
</evidence>
<accession>A0ABW0AFI7</accession>
<dbReference type="Gene3D" id="3.40.50.300">
    <property type="entry name" value="P-loop containing nucleotide triphosphate hydrolases"/>
    <property type="match status" value="1"/>
</dbReference>
<evidence type="ECO:0000313" key="12">
    <source>
        <dbReference type="Proteomes" id="UP001596160"/>
    </source>
</evidence>
<dbReference type="InterPro" id="IPR011527">
    <property type="entry name" value="ABC1_TM_dom"/>
</dbReference>
<sequence>MSPTTTDTDTGTSAPAARHEEDPPANAAPAAPVPPADAPATLGALLRPVRGPLGVSAALAAVAAFAGIVPLICLVELAGVLLPGVNGGAVDEDAAWTAAWIAAGALALRLVLTLAAATVSHLADVRLGSSVRRSVVRRLGRVPLGWFTERNSGLVKKAVQDDVGALHHLVAHSVTELTTAVVVPVTILGYLLFTDPLMTAVTLLPVLAGMLGLKIATRGTTEKMVEYAGSLGRLGSVTVGFVDGITEVKSFGTIGRAHRSYREAADDFDNRHYEWMRSSSAGATFMELALSPMTLLLTTTAAGAGLLNAGRLDGPLELLPFIVLGLAIPAPVLAVGFNYHALLAARGAADRVRQILAEPELPSVPHGPRLSATGSTIRFESVDFSYGETSALRGIDLTLAPGTMTALVGPSGSGKSTLAKLLARFQDPAGGRITVDGTDLRRLPFADLYEHVGFVFQDTTPLRMSLRDNIRLARPDASDEDVLRAARAAHVAEVIERLPKGLDSVVGEDATLSGGECQRIAIARAILADRPVLILDEATSAVDPDSEASIQQALSALAADKTVLVVAHRLHTVRHADAIVVLDGGEIAASGTHEELLRGGGLYPALWAAHTGESAAPAAPAGETPSLPDPAGDREQDHDDRGDRGDRREGPAAS</sequence>
<proteinExistence type="predicted"/>
<dbReference type="PROSITE" id="PS50893">
    <property type="entry name" value="ABC_TRANSPORTER_2"/>
    <property type="match status" value="1"/>
</dbReference>
<dbReference type="Pfam" id="PF00664">
    <property type="entry name" value="ABC_membrane"/>
    <property type="match status" value="1"/>
</dbReference>
<evidence type="ECO:0000313" key="11">
    <source>
        <dbReference type="EMBL" id="MFC5152257.1"/>
    </source>
</evidence>
<feature type="region of interest" description="Disordered" evidence="7">
    <location>
        <begin position="612"/>
        <end position="654"/>
    </location>
</feature>
<feature type="transmembrane region" description="Helical" evidence="8">
    <location>
        <begin position="285"/>
        <end position="306"/>
    </location>
</feature>
<keyword evidence="5 8" id="KW-1133">Transmembrane helix</keyword>
<dbReference type="RefSeq" id="WP_344477461.1">
    <property type="nucleotide sequence ID" value="NZ_BAAASB010000008.1"/>
</dbReference>
<dbReference type="Pfam" id="PF00005">
    <property type="entry name" value="ABC_tran"/>
    <property type="match status" value="1"/>
</dbReference>
<feature type="transmembrane region" description="Helical" evidence="8">
    <location>
        <begin position="169"/>
        <end position="191"/>
    </location>
</feature>